<dbReference type="AlphaFoldDB" id="A0A6C0JCA7"/>
<protein>
    <submittedName>
        <fullName evidence="1">Uncharacterized protein</fullName>
    </submittedName>
</protein>
<reference evidence="1" key="1">
    <citation type="journal article" date="2020" name="Nature">
        <title>Giant virus diversity and host interactions through global metagenomics.</title>
        <authorList>
            <person name="Schulz F."/>
            <person name="Roux S."/>
            <person name="Paez-Espino D."/>
            <person name="Jungbluth S."/>
            <person name="Walsh D.A."/>
            <person name="Denef V.J."/>
            <person name="McMahon K.D."/>
            <person name="Konstantinidis K.T."/>
            <person name="Eloe-Fadrosh E.A."/>
            <person name="Kyrpides N.C."/>
            <person name="Woyke T."/>
        </authorList>
    </citation>
    <scope>NUCLEOTIDE SEQUENCE</scope>
    <source>
        <strain evidence="1">GVMAG-M-3300025880-76</strain>
    </source>
</reference>
<accession>A0A6C0JCA7</accession>
<proteinExistence type="predicted"/>
<name>A0A6C0JCA7_9ZZZZ</name>
<sequence>MIQLWKPKNSNNDIYAGRRTRIYYKGDGGIAAEGALRFISESSNIKGSYSVSVLDDNGFTNRVCTSDIIGRVYVQMFEISDTVKKISGISEDCCNIVNEYLCDYIEI</sequence>
<organism evidence="1">
    <name type="scientific">viral metagenome</name>
    <dbReference type="NCBI Taxonomy" id="1070528"/>
    <lineage>
        <taxon>unclassified sequences</taxon>
        <taxon>metagenomes</taxon>
        <taxon>organismal metagenomes</taxon>
    </lineage>
</organism>
<evidence type="ECO:0000313" key="1">
    <source>
        <dbReference type="EMBL" id="QHU02480.1"/>
    </source>
</evidence>
<dbReference type="EMBL" id="MN740360">
    <property type="protein sequence ID" value="QHU02480.1"/>
    <property type="molecule type" value="Genomic_DNA"/>
</dbReference>